<keyword evidence="2" id="KW-1185">Reference proteome</keyword>
<dbReference type="EMBL" id="ML976715">
    <property type="protein sequence ID" value="KAF1968940.1"/>
    <property type="molecule type" value="Genomic_DNA"/>
</dbReference>
<evidence type="ECO:0000313" key="2">
    <source>
        <dbReference type="Proteomes" id="UP000800036"/>
    </source>
</evidence>
<reference evidence="1" key="1">
    <citation type="journal article" date="2020" name="Stud. Mycol.">
        <title>101 Dothideomycetes genomes: a test case for predicting lifestyles and emergence of pathogens.</title>
        <authorList>
            <person name="Haridas S."/>
            <person name="Albert R."/>
            <person name="Binder M."/>
            <person name="Bloem J."/>
            <person name="Labutti K."/>
            <person name="Salamov A."/>
            <person name="Andreopoulos B."/>
            <person name="Baker S."/>
            <person name="Barry K."/>
            <person name="Bills G."/>
            <person name="Bluhm B."/>
            <person name="Cannon C."/>
            <person name="Castanera R."/>
            <person name="Culley D."/>
            <person name="Daum C."/>
            <person name="Ezra D."/>
            <person name="Gonzalez J."/>
            <person name="Henrissat B."/>
            <person name="Kuo A."/>
            <person name="Liang C."/>
            <person name="Lipzen A."/>
            <person name="Lutzoni F."/>
            <person name="Magnuson J."/>
            <person name="Mondo S."/>
            <person name="Nolan M."/>
            <person name="Ohm R."/>
            <person name="Pangilinan J."/>
            <person name="Park H.-J."/>
            <person name="Ramirez L."/>
            <person name="Alfaro M."/>
            <person name="Sun H."/>
            <person name="Tritt A."/>
            <person name="Yoshinaga Y."/>
            <person name="Zwiers L.-H."/>
            <person name="Turgeon B."/>
            <person name="Goodwin S."/>
            <person name="Spatafora J."/>
            <person name="Crous P."/>
            <person name="Grigoriev I."/>
        </authorList>
    </citation>
    <scope>NUCLEOTIDE SEQUENCE</scope>
    <source>
        <strain evidence="1">CBS 107.79</strain>
    </source>
</reference>
<sequence length="197" mass="22968">MLVAMRMCWTAPVTRLSWKFSLVACPRILPTFANMHYHSTLYPVPGANTLSIKETDQMQYDVPWLMRAPWLLTIGHGPNSYTVTVTFLGYHEKCRIWRFARLTIQPDLKINIISQRFVVEVLEVEIERTTAHSAGHSRRWGDLVTIGYVDLEWNLHQSINALRGLTRFEVTQDFDPPFDALLGYGESFRRDLLWKNR</sequence>
<evidence type="ECO:0000313" key="1">
    <source>
        <dbReference type="EMBL" id="KAF1968940.1"/>
    </source>
</evidence>
<protein>
    <submittedName>
        <fullName evidence="1">Uncharacterized protein</fullName>
    </submittedName>
</protein>
<accession>A0A6A5UWY1</accession>
<gene>
    <name evidence="1" type="ORF">BU23DRAFT_601934</name>
</gene>
<name>A0A6A5UWY1_9PLEO</name>
<dbReference type="AlphaFoldDB" id="A0A6A5UWY1"/>
<proteinExistence type="predicted"/>
<dbReference type="Proteomes" id="UP000800036">
    <property type="component" value="Unassembled WGS sequence"/>
</dbReference>
<organism evidence="1 2">
    <name type="scientific">Bimuria novae-zelandiae CBS 107.79</name>
    <dbReference type="NCBI Taxonomy" id="1447943"/>
    <lineage>
        <taxon>Eukaryota</taxon>
        <taxon>Fungi</taxon>
        <taxon>Dikarya</taxon>
        <taxon>Ascomycota</taxon>
        <taxon>Pezizomycotina</taxon>
        <taxon>Dothideomycetes</taxon>
        <taxon>Pleosporomycetidae</taxon>
        <taxon>Pleosporales</taxon>
        <taxon>Massarineae</taxon>
        <taxon>Didymosphaeriaceae</taxon>
        <taxon>Bimuria</taxon>
    </lineage>
</organism>